<feature type="signal peptide" evidence="1">
    <location>
        <begin position="1"/>
        <end position="22"/>
    </location>
</feature>
<evidence type="ECO:0000313" key="3">
    <source>
        <dbReference type="WBParaSite" id="Hba_20315"/>
    </source>
</evidence>
<reference evidence="3" key="1">
    <citation type="submission" date="2016-11" db="UniProtKB">
        <authorList>
            <consortium name="WormBaseParasite"/>
        </authorList>
    </citation>
    <scope>IDENTIFICATION</scope>
</reference>
<sequence length="116" mass="12921">MFSTAIILISFSVICVFTSSYSYRPTPRSSSPPQCYSGWQIWGDKSINNVSLTTCQRHHRCCFFIASLPGNNYGCYSDCPQPGTEACGPDPSEGIQVRKKRSLATNLPLLIELYEN</sequence>
<dbReference type="Proteomes" id="UP000095283">
    <property type="component" value="Unplaced"/>
</dbReference>
<feature type="chain" id="PRO_5009311441" evidence="1">
    <location>
        <begin position="23"/>
        <end position="116"/>
    </location>
</feature>
<name>A0A1I7XR86_HETBA</name>
<accession>A0A1I7XR86</accession>
<keyword evidence="1" id="KW-0732">Signal</keyword>
<dbReference type="AlphaFoldDB" id="A0A1I7XR86"/>
<protein>
    <submittedName>
        <fullName evidence="3">Secreted protein</fullName>
    </submittedName>
</protein>
<evidence type="ECO:0000313" key="2">
    <source>
        <dbReference type="Proteomes" id="UP000095283"/>
    </source>
</evidence>
<dbReference type="WBParaSite" id="Hba_20315">
    <property type="protein sequence ID" value="Hba_20315"/>
    <property type="gene ID" value="Hba_20315"/>
</dbReference>
<organism evidence="2 3">
    <name type="scientific">Heterorhabditis bacteriophora</name>
    <name type="common">Entomopathogenic nematode worm</name>
    <dbReference type="NCBI Taxonomy" id="37862"/>
    <lineage>
        <taxon>Eukaryota</taxon>
        <taxon>Metazoa</taxon>
        <taxon>Ecdysozoa</taxon>
        <taxon>Nematoda</taxon>
        <taxon>Chromadorea</taxon>
        <taxon>Rhabditida</taxon>
        <taxon>Rhabditina</taxon>
        <taxon>Rhabditomorpha</taxon>
        <taxon>Strongyloidea</taxon>
        <taxon>Heterorhabditidae</taxon>
        <taxon>Heterorhabditis</taxon>
    </lineage>
</organism>
<keyword evidence="2" id="KW-1185">Reference proteome</keyword>
<evidence type="ECO:0000256" key="1">
    <source>
        <dbReference type="SAM" id="SignalP"/>
    </source>
</evidence>
<proteinExistence type="predicted"/>